<dbReference type="OrthoDB" id="278548at2"/>
<name>A0A518DE44_9BACT</name>
<evidence type="ECO:0008006" key="4">
    <source>
        <dbReference type="Google" id="ProtNLM"/>
    </source>
</evidence>
<evidence type="ECO:0000313" key="3">
    <source>
        <dbReference type="Proteomes" id="UP000317429"/>
    </source>
</evidence>
<reference evidence="2 3" key="1">
    <citation type="submission" date="2019-02" db="EMBL/GenBank/DDBJ databases">
        <title>Deep-cultivation of Planctomycetes and their phenomic and genomic characterization uncovers novel biology.</title>
        <authorList>
            <person name="Wiegand S."/>
            <person name="Jogler M."/>
            <person name="Boedeker C."/>
            <person name="Pinto D."/>
            <person name="Vollmers J."/>
            <person name="Rivas-Marin E."/>
            <person name="Kohn T."/>
            <person name="Peeters S.H."/>
            <person name="Heuer A."/>
            <person name="Rast P."/>
            <person name="Oberbeckmann S."/>
            <person name="Bunk B."/>
            <person name="Jeske O."/>
            <person name="Meyerdierks A."/>
            <person name="Storesund J.E."/>
            <person name="Kallscheuer N."/>
            <person name="Luecker S."/>
            <person name="Lage O.M."/>
            <person name="Pohl T."/>
            <person name="Merkel B.J."/>
            <person name="Hornburger P."/>
            <person name="Mueller R.-W."/>
            <person name="Bruemmer F."/>
            <person name="Labrenz M."/>
            <person name="Spormann A.M."/>
            <person name="Op den Camp H."/>
            <person name="Overmann J."/>
            <person name="Amann R."/>
            <person name="Jetten M.S.M."/>
            <person name="Mascher T."/>
            <person name="Medema M.H."/>
            <person name="Devos D.P."/>
            <person name="Kaster A.-K."/>
            <person name="Ovreas L."/>
            <person name="Rohde M."/>
            <person name="Galperin M.Y."/>
            <person name="Jogler C."/>
        </authorList>
    </citation>
    <scope>NUCLEOTIDE SEQUENCE [LARGE SCALE GENOMIC DNA]</scope>
    <source>
        <strain evidence="2 3">Pla175</strain>
    </source>
</reference>
<keyword evidence="1" id="KW-0732">Signal</keyword>
<accession>A0A518DE44</accession>
<evidence type="ECO:0000256" key="1">
    <source>
        <dbReference type="SAM" id="SignalP"/>
    </source>
</evidence>
<feature type="chain" id="PRO_5022065872" description="PEP-CTERM protein-sorting domain-containing protein" evidence="1">
    <location>
        <begin position="23"/>
        <end position="223"/>
    </location>
</feature>
<keyword evidence="3" id="KW-1185">Reference proteome</keyword>
<dbReference type="KEGG" id="pnd:Pla175_31340"/>
<proteinExistence type="predicted"/>
<dbReference type="EMBL" id="CP036291">
    <property type="protein sequence ID" value="QDU89739.1"/>
    <property type="molecule type" value="Genomic_DNA"/>
</dbReference>
<feature type="signal peptide" evidence="1">
    <location>
        <begin position="1"/>
        <end position="22"/>
    </location>
</feature>
<protein>
    <recommendedName>
        <fullName evidence="4">PEP-CTERM protein-sorting domain-containing protein</fullName>
    </recommendedName>
</protein>
<gene>
    <name evidence="2" type="ORF">Pla175_31340</name>
</gene>
<dbReference type="AlphaFoldDB" id="A0A518DE44"/>
<organism evidence="2 3">
    <name type="scientific">Pirellulimonas nuda</name>
    <dbReference type="NCBI Taxonomy" id="2528009"/>
    <lineage>
        <taxon>Bacteria</taxon>
        <taxon>Pseudomonadati</taxon>
        <taxon>Planctomycetota</taxon>
        <taxon>Planctomycetia</taxon>
        <taxon>Pirellulales</taxon>
        <taxon>Lacipirellulaceae</taxon>
        <taxon>Pirellulimonas</taxon>
    </lineage>
</organism>
<dbReference type="PROSITE" id="PS51257">
    <property type="entry name" value="PROKAR_LIPOPROTEIN"/>
    <property type="match status" value="1"/>
</dbReference>
<dbReference type="Proteomes" id="UP000317429">
    <property type="component" value="Chromosome"/>
</dbReference>
<sequence precursor="true">MKSRPAKTVWFTIAIASMSTIACVGHAQTPVPVSVVGSGTGAFLSAVPTDFADLSGTGTFSFGGLSLPYELTSGDVGGLMITNPGPPIVGDFSNLAAVVFSTPSGDIAMDYAGQVTLTPVDATNLTGVFIATFVPIVGSGTGVFSGVVGGQFEMTAIVAEPFVPRTDPTQIDGFSLDIPYTWSTTGGGGDFFTVVPEPSSLATAGLAAFPILAVRSRGSQFSV</sequence>
<evidence type="ECO:0000313" key="2">
    <source>
        <dbReference type="EMBL" id="QDU89739.1"/>
    </source>
</evidence>